<dbReference type="Pfam" id="PF00400">
    <property type="entry name" value="WD40"/>
    <property type="match status" value="5"/>
</dbReference>
<evidence type="ECO:0000313" key="5">
    <source>
        <dbReference type="Proteomes" id="UP000010959"/>
    </source>
</evidence>
<name>L7CFV3_RHOBT</name>
<evidence type="ECO:0000256" key="3">
    <source>
        <dbReference type="PROSITE-ProRule" id="PRU00221"/>
    </source>
</evidence>
<feature type="repeat" description="WD" evidence="3">
    <location>
        <begin position="165"/>
        <end position="196"/>
    </location>
</feature>
<dbReference type="Proteomes" id="UP000010959">
    <property type="component" value="Unassembled WGS sequence"/>
</dbReference>
<accession>L7CFV3</accession>
<dbReference type="PANTHER" id="PTHR19848:SF8">
    <property type="entry name" value="F-BOX AND WD REPEAT DOMAIN CONTAINING 7"/>
    <property type="match status" value="1"/>
</dbReference>
<dbReference type="PROSITE" id="PS50294">
    <property type="entry name" value="WD_REPEATS_REGION"/>
    <property type="match status" value="2"/>
</dbReference>
<protein>
    <submittedName>
        <fullName evidence="4">WD-40 repeat-containing protein</fullName>
    </submittedName>
</protein>
<keyword evidence="2" id="KW-0677">Repeat</keyword>
<feature type="repeat" description="WD" evidence="3">
    <location>
        <begin position="209"/>
        <end position="244"/>
    </location>
</feature>
<gene>
    <name evidence="4" type="ORF">RBSWK_03316</name>
</gene>
<reference evidence="4 5" key="1">
    <citation type="journal article" date="2013" name="Mar. Genomics">
        <title>Expression of sulfatases in Rhodopirellula baltica and the diversity of sulfatases in the genus Rhodopirellula.</title>
        <authorList>
            <person name="Wegner C.E."/>
            <person name="Richter-Heitmann T."/>
            <person name="Klindworth A."/>
            <person name="Klockow C."/>
            <person name="Richter M."/>
            <person name="Achstetter T."/>
            <person name="Glockner F.O."/>
            <person name="Harder J."/>
        </authorList>
    </citation>
    <scope>NUCLEOTIDE SEQUENCE [LARGE SCALE GENOMIC DNA]</scope>
    <source>
        <strain evidence="4 5">SWK14</strain>
    </source>
</reference>
<dbReference type="PANTHER" id="PTHR19848">
    <property type="entry name" value="WD40 REPEAT PROTEIN"/>
    <property type="match status" value="1"/>
</dbReference>
<organism evidence="4 5">
    <name type="scientific">Rhodopirellula baltica SWK14</name>
    <dbReference type="NCBI Taxonomy" id="993516"/>
    <lineage>
        <taxon>Bacteria</taxon>
        <taxon>Pseudomonadati</taxon>
        <taxon>Planctomycetota</taxon>
        <taxon>Planctomycetia</taxon>
        <taxon>Pirellulales</taxon>
        <taxon>Pirellulaceae</taxon>
        <taxon>Rhodopirellula</taxon>
    </lineage>
</organism>
<dbReference type="InterPro" id="IPR036322">
    <property type="entry name" value="WD40_repeat_dom_sf"/>
</dbReference>
<dbReference type="PROSITE" id="PS50082">
    <property type="entry name" value="WD_REPEATS_2"/>
    <property type="match status" value="2"/>
</dbReference>
<comment type="caution">
    <text evidence="4">The sequence shown here is derived from an EMBL/GenBank/DDBJ whole genome shotgun (WGS) entry which is preliminary data.</text>
</comment>
<dbReference type="SUPFAM" id="SSF50978">
    <property type="entry name" value="WD40 repeat-like"/>
    <property type="match status" value="1"/>
</dbReference>
<dbReference type="PROSITE" id="PS51257">
    <property type="entry name" value="PROKAR_LIPOPROTEIN"/>
    <property type="match status" value="1"/>
</dbReference>
<dbReference type="EMBL" id="AMWG01000092">
    <property type="protein sequence ID" value="ELP32745.1"/>
    <property type="molecule type" value="Genomic_DNA"/>
</dbReference>
<evidence type="ECO:0000256" key="1">
    <source>
        <dbReference type="ARBA" id="ARBA00022574"/>
    </source>
</evidence>
<evidence type="ECO:0000313" key="4">
    <source>
        <dbReference type="EMBL" id="ELP32745.1"/>
    </source>
</evidence>
<dbReference type="PATRIC" id="fig|993516.3.peg.3529"/>
<dbReference type="Gene3D" id="2.130.10.10">
    <property type="entry name" value="YVTN repeat-like/Quinoprotein amine dehydrogenase"/>
    <property type="match status" value="3"/>
</dbReference>
<dbReference type="AlphaFoldDB" id="L7CFV3"/>
<proteinExistence type="predicted"/>
<keyword evidence="1 3" id="KW-0853">WD repeat</keyword>
<dbReference type="SMART" id="SM00320">
    <property type="entry name" value="WD40"/>
    <property type="match status" value="7"/>
</dbReference>
<evidence type="ECO:0000256" key="2">
    <source>
        <dbReference type="ARBA" id="ARBA00022737"/>
    </source>
</evidence>
<dbReference type="InterPro" id="IPR001680">
    <property type="entry name" value="WD40_rpt"/>
</dbReference>
<dbReference type="InterPro" id="IPR015943">
    <property type="entry name" value="WD40/YVTN_repeat-like_dom_sf"/>
</dbReference>
<sequence>MIPRSSSMIRTVHVWLTGLPLAFVLFSCSLSAANPPITAMAFDPTGQTLVSGSQNAISVRQWPSLIETDSHPVEMDRILDLDFSPDGHHLLLVGGLPGVTGIWRVLSWPELSLVASGKGHEDVIHSSAWLSDERFVTGGADNHVLDWQLSNDATDEVGAKIVRRLVGHSRRVLSVATFDAGRRLVSAGIDRSLRVWTNDVGVAAPLRVLDNHTDSVRHLTARPGDHPTAYVASASADRSVRIWQPAIGRLVRFARLPTEPLCIAWTADGNYIGAGCIDGKIRIINADTVEVEQTLPALNGWIYSVVASKDDSFAVAGSNGEVVRVQPAFVH</sequence>